<dbReference type="Proteomes" id="UP000249464">
    <property type="component" value="Unassembled WGS sequence"/>
</dbReference>
<evidence type="ECO:0000313" key="2">
    <source>
        <dbReference type="EMBL" id="SGZ26344.1"/>
    </source>
</evidence>
<dbReference type="EMBL" id="FQNC01000086">
    <property type="protein sequence ID" value="SGZ26344.1"/>
    <property type="molecule type" value="Genomic_DNA"/>
</dbReference>
<feature type="compositionally biased region" description="Basic and acidic residues" evidence="1">
    <location>
        <begin position="73"/>
        <end position="83"/>
    </location>
</feature>
<name>A0A2X0PLD5_9BASI</name>
<reference evidence="2 3" key="1">
    <citation type="submission" date="2016-11" db="EMBL/GenBank/DDBJ databases">
        <authorList>
            <person name="Jaros S."/>
            <person name="Januszkiewicz K."/>
            <person name="Wedrychowicz H."/>
        </authorList>
    </citation>
    <scope>NUCLEOTIDE SEQUENCE [LARGE SCALE GENOMIC DNA]</scope>
</reference>
<dbReference type="AlphaFoldDB" id="A0A2X0PLD5"/>
<organism evidence="2 3">
    <name type="scientific">Microbotryum silenes-dioicae</name>
    <dbReference type="NCBI Taxonomy" id="796604"/>
    <lineage>
        <taxon>Eukaryota</taxon>
        <taxon>Fungi</taxon>
        <taxon>Dikarya</taxon>
        <taxon>Basidiomycota</taxon>
        <taxon>Pucciniomycotina</taxon>
        <taxon>Microbotryomycetes</taxon>
        <taxon>Microbotryales</taxon>
        <taxon>Microbotryaceae</taxon>
        <taxon>Microbotryum</taxon>
    </lineage>
</organism>
<accession>A0A2X0PLD5</accession>
<proteinExistence type="predicted"/>
<evidence type="ECO:0000313" key="3">
    <source>
        <dbReference type="Proteomes" id="UP000249464"/>
    </source>
</evidence>
<evidence type="ECO:0000256" key="1">
    <source>
        <dbReference type="SAM" id="MobiDB-lite"/>
    </source>
</evidence>
<sequence length="155" mass="17125">MYQHTVVSAAPACGVGVPIRSHVQALCAPTHPTTTSSCAKARKGERAGLESRSNPSSPTFSQGKVQLPPPLRHNPECRQLREGSDSEAIALRENARSYNNALSLTLLAAHFDQTRLGILGPRVRHRHSTWTQRRRQSHTKAYFDQARVRVPETAL</sequence>
<feature type="region of interest" description="Disordered" evidence="1">
    <location>
        <begin position="30"/>
        <end position="83"/>
    </location>
</feature>
<protein>
    <submittedName>
        <fullName evidence="2">BQ5605_C024g09891 protein</fullName>
    </submittedName>
</protein>
<gene>
    <name evidence="2" type="primary">BQ5605_C024g09891</name>
    <name evidence="2" type="ORF">BQ5605_C024G09891</name>
</gene>
<feature type="compositionally biased region" description="Polar residues" evidence="1">
    <location>
        <begin position="51"/>
        <end position="64"/>
    </location>
</feature>
<keyword evidence="3" id="KW-1185">Reference proteome</keyword>